<reference evidence="2 3" key="1">
    <citation type="submission" date="2016-12" db="EMBL/GenBank/DDBJ databases">
        <title>The draft genome sequence of Actinophytocola sp. 11-183.</title>
        <authorList>
            <person name="Wang W."/>
            <person name="Yuan L."/>
        </authorList>
    </citation>
    <scope>NUCLEOTIDE SEQUENCE [LARGE SCALE GENOMIC DNA]</scope>
    <source>
        <strain evidence="2 3">11-183</strain>
    </source>
</reference>
<dbReference type="Proteomes" id="UP000185596">
    <property type="component" value="Unassembled WGS sequence"/>
</dbReference>
<gene>
    <name evidence="2" type="ORF">BU204_21920</name>
</gene>
<evidence type="ECO:0000259" key="1">
    <source>
        <dbReference type="Pfam" id="PF04149"/>
    </source>
</evidence>
<name>A0A1Q8CM73_9PSEU</name>
<protein>
    <recommendedName>
        <fullName evidence="1">DUF397 domain-containing protein</fullName>
    </recommendedName>
</protein>
<dbReference type="AlphaFoldDB" id="A0A1Q8CM73"/>
<proteinExistence type="predicted"/>
<comment type="caution">
    <text evidence="2">The sequence shown here is derived from an EMBL/GenBank/DDBJ whole genome shotgun (WGS) entry which is preliminary data.</text>
</comment>
<keyword evidence="3" id="KW-1185">Reference proteome</keyword>
<dbReference type="STRING" id="1912961.BU204_21920"/>
<dbReference type="InterPro" id="IPR007278">
    <property type="entry name" value="DUF397"/>
</dbReference>
<evidence type="ECO:0000313" key="3">
    <source>
        <dbReference type="Proteomes" id="UP000185596"/>
    </source>
</evidence>
<feature type="domain" description="DUF397" evidence="1">
    <location>
        <begin position="17"/>
        <end position="70"/>
    </location>
</feature>
<accession>A0A1Q8CM73</accession>
<organism evidence="2 3">
    <name type="scientific">Actinophytocola xanthii</name>
    <dbReference type="NCBI Taxonomy" id="1912961"/>
    <lineage>
        <taxon>Bacteria</taxon>
        <taxon>Bacillati</taxon>
        <taxon>Actinomycetota</taxon>
        <taxon>Actinomycetes</taxon>
        <taxon>Pseudonocardiales</taxon>
        <taxon>Pseudonocardiaceae</taxon>
    </lineage>
</organism>
<dbReference type="OrthoDB" id="4558943at2"/>
<dbReference type="Pfam" id="PF04149">
    <property type="entry name" value="DUF397"/>
    <property type="match status" value="1"/>
</dbReference>
<evidence type="ECO:0000313" key="2">
    <source>
        <dbReference type="EMBL" id="OLF15454.1"/>
    </source>
</evidence>
<dbReference type="EMBL" id="MSIE01000041">
    <property type="protein sequence ID" value="OLF15454.1"/>
    <property type="molecule type" value="Genomic_DNA"/>
</dbReference>
<sequence>MADEVRNGMPATRIDAADWRKSSRSGAVGNCVELCWPARDVVAIRNSRDPRGPVLVYPRTRLAGFLAGLRADGGAGAGLAGEQA</sequence>